<gene>
    <name evidence="1" type="ORF">EA686_29820</name>
</gene>
<evidence type="ECO:0000313" key="2">
    <source>
        <dbReference type="Proteomes" id="UP000280073"/>
    </source>
</evidence>
<dbReference type="InterPro" id="IPR043129">
    <property type="entry name" value="ATPase_NBD"/>
</dbReference>
<protein>
    <submittedName>
        <fullName evidence="1">General secretion pathway protein GspL</fullName>
    </submittedName>
</protein>
<sequence length="99" mass="11555">MLYIWMPETNGVWHWSNGENWLQAASLDQLIQDLQIHQGKEATVFFPSRHAQMLQQTMAKSHYKQLGADGVKYLLEEFVTLPIDHMKVVHHFHADQLTV</sequence>
<reference evidence="1 2" key="1">
    <citation type="submission" date="2018-10" db="EMBL/GenBank/DDBJ databases">
        <title>GWAS and RNA-Seq identify cryptic mechanisms of antimicrobial resistance in Acinetobacter baumannii.</title>
        <authorList>
            <person name="Sahl J.W."/>
        </authorList>
    </citation>
    <scope>NUCLEOTIDE SEQUENCE [LARGE SCALE GENOMIC DNA]</scope>
    <source>
        <strain evidence="1 2">TG28175</strain>
    </source>
</reference>
<dbReference type="Proteomes" id="UP000280073">
    <property type="component" value="Unassembled WGS sequence"/>
</dbReference>
<name>A0A3R9TVW9_ACIBA</name>
<dbReference type="EMBL" id="RFDI01002740">
    <property type="protein sequence ID" value="RSR10604.1"/>
    <property type="molecule type" value="Genomic_DNA"/>
</dbReference>
<organism evidence="1 2">
    <name type="scientific">Acinetobacter baumannii</name>
    <dbReference type="NCBI Taxonomy" id="470"/>
    <lineage>
        <taxon>Bacteria</taxon>
        <taxon>Pseudomonadati</taxon>
        <taxon>Pseudomonadota</taxon>
        <taxon>Gammaproteobacteria</taxon>
        <taxon>Moraxellales</taxon>
        <taxon>Moraxellaceae</taxon>
        <taxon>Acinetobacter</taxon>
        <taxon>Acinetobacter calcoaceticus/baumannii complex</taxon>
    </lineage>
</organism>
<dbReference type="AlphaFoldDB" id="A0A3R9TVW9"/>
<dbReference type="SUPFAM" id="SSF53067">
    <property type="entry name" value="Actin-like ATPase domain"/>
    <property type="match status" value="1"/>
</dbReference>
<feature type="non-terminal residue" evidence="1">
    <location>
        <position position="99"/>
    </location>
</feature>
<evidence type="ECO:0000313" key="1">
    <source>
        <dbReference type="EMBL" id="RSR10604.1"/>
    </source>
</evidence>
<comment type="caution">
    <text evidence="1">The sequence shown here is derived from an EMBL/GenBank/DDBJ whole genome shotgun (WGS) entry which is preliminary data.</text>
</comment>
<proteinExistence type="predicted"/>
<accession>A0A3R9TVW9</accession>